<feature type="region of interest" description="Disordered" evidence="4">
    <location>
        <begin position="33"/>
        <end position="86"/>
    </location>
</feature>
<feature type="compositionally biased region" description="Basic and acidic residues" evidence="4">
    <location>
        <begin position="428"/>
        <end position="439"/>
    </location>
</feature>
<sequence length="786" mass="91820">MVSSVKLVKQKKKKKEDRTSVLSFGDFEDEGETFKVKKSSHSKRLAKQMKKENQKETYKEKSKENESPVRRGSPVRREDSQEDREEKIRRLREEFLTLNGEDAEAFDSEEEAEDKASISKMMKRGEIPDANMIHLIRKKRQQARDLGDYIPVDDTEKIESSKSRLVRDDDNDKSDEDEEDSRMDFSVNKHARDRIKMQNEFLAAEHGSDKDDSDNEREWEEQQIRKGVSMGTEVSDISQSTSSMQINQYNGYQPQTTYSNHNTNSTFEPFSAMAVAGQQVTMDAIRKRLKDRLDSMDEVHRRHVNDRDTLVTDIDDSDKSITSCEGNIKSLEERYRFFQEMRGYVRDLVECLNEKVPRINDLEQRMLNLWRNRALKLLNRRQQDVRDQCQDYMTNKAQLQMENSEAQLRQRRVAEREARRARRRRARESKDIVGHHDGLSSDDEENQSELTKFNVEKDSITGGIERVFEDVMEDFSQVQSVRERFEDWKYKYGETYKDAYIGLCLPKLYNPYVRMQLIQWNPLEAHSRDFEETSWFETLVFYGFKREDTISKQDDDVRLLPGIVEKVLLPRLTTIAETIWDPLSTTQTARLVNTLQKIIKDYPTIHAESKNTQTLLHAIAKRMQKTLDDDVFMPLYPKSVIENRSSGSSVFFHRQLWTCIKLLGNVLSWNGILASSVLHGLALDGLLNRYVILGLCNSVLNRETLQKCQSIISTFPKEWFSDLDDDKTMPQMENLAKYLVSAANTIFNESQNQREPEKKESKEHVKQISKMLVNIHAMEKAANLPH</sequence>
<proteinExistence type="inferred from homology"/>
<dbReference type="InterPro" id="IPR022783">
    <property type="entry name" value="GCFC_dom"/>
</dbReference>
<feature type="compositionally biased region" description="Basic and acidic residues" evidence="4">
    <location>
        <begin position="154"/>
        <end position="170"/>
    </location>
</feature>
<dbReference type="AlphaFoldDB" id="A0AA88Y2G5"/>
<keyword evidence="7" id="KW-1185">Reference proteome</keyword>
<evidence type="ECO:0000313" key="6">
    <source>
        <dbReference type="EMBL" id="KAK3096788.1"/>
    </source>
</evidence>
<feature type="compositionally biased region" description="Acidic residues" evidence="4">
    <location>
        <begin position="211"/>
        <end position="221"/>
    </location>
</feature>
<dbReference type="GO" id="GO:0003677">
    <property type="term" value="F:DNA binding"/>
    <property type="evidence" value="ECO:0007669"/>
    <property type="project" value="InterPro"/>
</dbReference>
<comment type="subcellular location">
    <subcellularLocation>
        <location evidence="1">Nucleus</location>
    </subcellularLocation>
</comment>
<reference evidence="6" key="1">
    <citation type="submission" date="2019-08" db="EMBL/GenBank/DDBJ databases">
        <title>The improved chromosome-level genome for the pearl oyster Pinctada fucata martensii using PacBio sequencing and Hi-C.</title>
        <authorList>
            <person name="Zheng Z."/>
        </authorList>
    </citation>
    <scope>NUCLEOTIDE SEQUENCE</scope>
    <source>
        <strain evidence="6">ZZ-2019</strain>
        <tissue evidence="6">Adductor muscle</tissue>
    </source>
</reference>
<dbReference type="GO" id="GO:0005634">
    <property type="term" value="C:nucleus"/>
    <property type="evidence" value="ECO:0007669"/>
    <property type="project" value="UniProtKB-SubCell"/>
</dbReference>
<evidence type="ECO:0000256" key="1">
    <source>
        <dbReference type="ARBA" id="ARBA00004123"/>
    </source>
</evidence>
<organism evidence="6 7">
    <name type="scientific">Pinctada imbricata</name>
    <name type="common">Atlantic pearl-oyster</name>
    <name type="synonym">Pinctada martensii</name>
    <dbReference type="NCBI Taxonomy" id="66713"/>
    <lineage>
        <taxon>Eukaryota</taxon>
        <taxon>Metazoa</taxon>
        <taxon>Spiralia</taxon>
        <taxon>Lophotrochozoa</taxon>
        <taxon>Mollusca</taxon>
        <taxon>Bivalvia</taxon>
        <taxon>Autobranchia</taxon>
        <taxon>Pteriomorphia</taxon>
        <taxon>Pterioida</taxon>
        <taxon>Pterioidea</taxon>
        <taxon>Pteriidae</taxon>
        <taxon>Pinctada</taxon>
    </lineage>
</organism>
<dbReference type="PANTHER" id="PTHR12214">
    <property type="entry name" value="GC-RICH SEQUENCE DNA-BINDING FACTOR"/>
    <property type="match status" value="1"/>
</dbReference>
<comment type="similarity">
    <text evidence="2">Belongs to the GCF family.</text>
</comment>
<feature type="region of interest" description="Disordered" evidence="4">
    <location>
        <begin position="140"/>
        <end position="191"/>
    </location>
</feature>
<keyword evidence="3" id="KW-0539">Nucleus</keyword>
<name>A0AA88Y2G5_PINIB</name>
<protein>
    <recommendedName>
        <fullName evidence="5">GCF C-terminal domain-containing protein</fullName>
    </recommendedName>
</protein>
<feature type="compositionally biased region" description="Acidic residues" evidence="4">
    <location>
        <begin position="101"/>
        <end position="113"/>
    </location>
</feature>
<feature type="compositionally biased region" description="Acidic residues" evidence="4">
    <location>
        <begin position="171"/>
        <end position="181"/>
    </location>
</feature>
<dbReference type="InterPro" id="IPR012890">
    <property type="entry name" value="GCFC2-like"/>
</dbReference>
<dbReference type="PANTHER" id="PTHR12214:SF0">
    <property type="entry name" value="LD29489P"/>
    <property type="match status" value="1"/>
</dbReference>
<feature type="compositionally biased region" description="Basic and acidic residues" evidence="4">
    <location>
        <begin position="49"/>
        <end position="86"/>
    </location>
</feature>
<dbReference type="EMBL" id="VSWD01000007">
    <property type="protein sequence ID" value="KAK3096788.1"/>
    <property type="molecule type" value="Genomic_DNA"/>
</dbReference>
<evidence type="ECO:0000256" key="4">
    <source>
        <dbReference type="SAM" id="MobiDB-lite"/>
    </source>
</evidence>
<gene>
    <name evidence="6" type="ORF">FSP39_003296</name>
</gene>
<feature type="compositionally biased region" description="Basic residues" evidence="4">
    <location>
        <begin position="36"/>
        <end position="48"/>
    </location>
</feature>
<feature type="region of interest" description="Disordered" evidence="4">
    <location>
        <begin position="1"/>
        <end position="20"/>
    </location>
</feature>
<evidence type="ECO:0000313" key="7">
    <source>
        <dbReference type="Proteomes" id="UP001186944"/>
    </source>
</evidence>
<dbReference type="Proteomes" id="UP001186944">
    <property type="component" value="Unassembled WGS sequence"/>
</dbReference>
<dbReference type="Pfam" id="PF07842">
    <property type="entry name" value="GCFC"/>
    <property type="match status" value="1"/>
</dbReference>
<evidence type="ECO:0000256" key="3">
    <source>
        <dbReference type="ARBA" id="ARBA00023242"/>
    </source>
</evidence>
<accession>A0AA88Y2G5</accession>
<dbReference type="GO" id="GO:0000398">
    <property type="term" value="P:mRNA splicing, via spliceosome"/>
    <property type="evidence" value="ECO:0007669"/>
    <property type="project" value="InterPro"/>
</dbReference>
<feature type="region of interest" description="Disordered" evidence="4">
    <location>
        <begin position="204"/>
        <end position="232"/>
    </location>
</feature>
<evidence type="ECO:0000256" key="2">
    <source>
        <dbReference type="ARBA" id="ARBA00010801"/>
    </source>
</evidence>
<feature type="domain" description="GCF C-terminal" evidence="5">
    <location>
        <begin position="479"/>
        <end position="690"/>
    </location>
</feature>
<feature type="region of interest" description="Disordered" evidence="4">
    <location>
        <begin position="99"/>
        <end position="123"/>
    </location>
</feature>
<feature type="region of interest" description="Disordered" evidence="4">
    <location>
        <begin position="403"/>
        <end position="448"/>
    </location>
</feature>
<comment type="caution">
    <text evidence="6">The sequence shown here is derived from an EMBL/GenBank/DDBJ whole genome shotgun (WGS) entry which is preliminary data.</text>
</comment>
<evidence type="ECO:0000259" key="5">
    <source>
        <dbReference type="Pfam" id="PF07842"/>
    </source>
</evidence>